<feature type="domain" description="Teneurin-like YD-shell" evidence="2">
    <location>
        <begin position="5"/>
        <end position="63"/>
    </location>
</feature>
<dbReference type="Proteomes" id="UP000603141">
    <property type="component" value="Unassembled WGS sequence"/>
</dbReference>
<dbReference type="NCBIfam" id="TIGR03696">
    <property type="entry name" value="Rhs_assc_core"/>
    <property type="match status" value="1"/>
</dbReference>
<evidence type="ECO:0000313" key="3">
    <source>
        <dbReference type="EMBL" id="MBK1884785.1"/>
    </source>
</evidence>
<accession>A0A934S810</accession>
<sequence>WADKATGQVVARQEYDPFGDKIIHEGIDLPIGFSTKYQDEETGLLYYGYRYYDPVTGRWPSRDPIGERGGVNLYGMVGNNGIGRIDLLGLNEIIISGGCNANPGGWEIAGPIDGRWTLFEPDLAGRITRKIGEKTGINALYAVRHDVNWKNFISAAEQEIVKRKDKLQKGEHIEWFVDWTAYANRSKVDEGDEKKYIEEIMQIAQKHKVGLRFFGSKMELIGKLHTDIFGKGYRSGSDKISRITYFGHGVPGALILSPGWNNTEGAVNNGGYSLTNGDIGMLNKEVFSKHAIGISCGCNSATKGKNGGSR</sequence>
<dbReference type="PANTHER" id="PTHR32305:SF15">
    <property type="entry name" value="PROTEIN RHSA-RELATED"/>
    <property type="match status" value="1"/>
</dbReference>
<dbReference type="Gene3D" id="2.180.10.10">
    <property type="entry name" value="RHS repeat-associated core"/>
    <property type="match status" value="1"/>
</dbReference>
<evidence type="ECO:0000313" key="4">
    <source>
        <dbReference type="Proteomes" id="UP000603141"/>
    </source>
</evidence>
<keyword evidence="4" id="KW-1185">Reference proteome</keyword>
<dbReference type="InterPro" id="IPR022385">
    <property type="entry name" value="Rhs_assc_core"/>
</dbReference>
<gene>
    <name evidence="3" type="ORF">JIN85_20415</name>
</gene>
<dbReference type="InterPro" id="IPR056823">
    <property type="entry name" value="TEN-like_YD-shell"/>
</dbReference>
<proteinExistence type="predicted"/>
<protein>
    <submittedName>
        <fullName evidence="3">RHS repeat-associated core domain-containing protein</fullName>
    </submittedName>
</protein>
<evidence type="ECO:0000256" key="1">
    <source>
        <dbReference type="ARBA" id="ARBA00022737"/>
    </source>
</evidence>
<dbReference type="RefSeq" id="WP_200274296.1">
    <property type="nucleotide sequence ID" value="NZ_JAENIJ010000106.1"/>
</dbReference>
<evidence type="ECO:0000259" key="2">
    <source>
        <dbReference type="Pfam" id="PF25023"/>
    </source>
</evidence>
<dbReference type="EMBL" id="JAENIJ010000106">
    <property type="protein sequence ID" value="MBK1884785.1"/>
    <property type="molecule type" value="Genomic_DNA"/>
</dbReference>
<feature type="non-terminal residue" evidence="3">
    <location>
        <position position="1"/>
    </location>
</feature>
<reference evidence="3" key="1">
    <citation type="submission" date="2021-01" db="EMBL/GenBank/DDBJ databases">
        <title>Modified the classification status of verrucomicrobia.</title>
        <authorList>
            <person name="Feng X."/>
        </authorList>
    </citation>
    <scope>NUCLEOTIDE SEQUENCE</scope>
    <source>
        <strain evidence="3">KCTC 22041</strain>
    </source>
</reference>
<dbReference type="AlphaFoldDB" id="A0A934S810"/>
<name>A0A934S810_9BACT</name>
<keyword evidence="1" id="KW-0677">Repeat</keyword>
<dbReference type="PANTHER" id="PTHR32305">
    <property type="match status" value="1"/>
</dbReference>
<comment type="caution">
    <text evidence="3">The sequence shown here is derived from an EMBL/GenBank/DDBJ whole genome shotgun (WGS) entry which is preliminary data.</text>
</comment>
<dbReference type="Pfam" id="PF25023">
    <property type="entry name" value="TEN_YD-shell"/>
    <property type="match status" value="1"/>
</dbReference>
<dbReference type="InterPro" id="IPR050708">
    <property type="entry name" value="T6SS_VgrG/RHS"/>
</dbReference>
<organism evidence="3 4">
    <name type="scientific">Luteolibacter pohnpeiensis</name>
    <dbReference type="NCBI Taxonomy" id="454153"/>
    <lineage>
        <taxon>Bacteria</taxon>
        <taxon>Pseudomonadati</taxon>
        <taxon>Verrucomicrobiota</taxon>
        <taxon>Verrucomicrobiia</taxon>
        <taxon>Verrucomicrobiales</taxon>
        <taxon>Verrucomicrobiaceae</taxon>
        <taxon>Luteolibacter</taxon>
    </lineage>
</organism>